<proteinExistence type="predicted"/>
<dbReference type="AlphaFoldDB" id="A0A7Y0HZS5"/>
<evidence type="ECO:0000313" key="3">
    <source>
        <dbReference type="Proteomes" id="UP000588277"/>
    </source>
</evidence>
<dbReference type="Pfam" id="PF01882">
    <property type="entry name" value="DUF58"/>
    <property type="match status" value="1"/>
</dbReference>
<protein>
    <recommendedName>
        <fullName evidence="1">DUF58 domain-containing protein</fullName>
    </recommendedName>
</protein>
<dbReference type="PANTHER" id="PTHR34351:SF1">
    <property type="entry name" value="SLR1927 PROTEIN"/>
    <property type="match status" value="1"/>
</dbReference>
<dbReference type="PANTHER" id="PTHR34351">
    <property type="entry name" value="SLR1927 PROTEIN-RELATED"/>
    <property type="match status" value="1"/>
</dbReference>
<evidence type="ECO:0000259" key="1">
    <source>
        <dbReference type="Pfam" id="PF01882"/>
    </source>
</evidence>
<accession>A0A7Y0HZS5</accession>
<dbReference type="EMBL" id="JAAIIH010000006">
    <property type="protein sequence ID" value="NMN00520.1"/>
    <property type="molecule type" value="Genomic_DNA"/>
</dbReference>
<sequence>MTGYDDLIRRPSMPATVSASVPASVPAIATTAATVARAVANAATASGLTATGRAAAAWGVACLAAFPPTGWVELLACGTTLITLLVCSCALAAGGDRLDVDVSAESHRVRAGEPVRFTLVIRNLGGSRTSGTTVAMPLGDGMHHIPVPPLAARAARSVRGEVVAARREVLRLGPATVHRGDPLGLVDRERRLSRAIAVYVHPEIVRLPEPDSGPPRDLDGVPCGPVVPDDIEFHGLDEARPGDDPRRVHWPASARTGRIMVRRYRASQRADMLLELSTDLRRYVSAEEFELAVSVYASLGVQCLTHDRVLVARVGGARPVMPRSGARHVQTFLDECSGIRPETRSSRHGVPDVAWESTAQPMTVMQPVASAQPAAMTSPTATATSASAMTAHASRRLIVVGSRASDDDIRAAVASGNGGMACAARRTGDVEVLQVSLGADGDLRRHGGVRVTIVGALSQLPALLRAHGDPGASHAYVPAAGGRSTASEEAS</sequence>
<evidence type="ECO:0000313" key="2">
    <source>
        <dbReference type="EMBL" id="NMN00520.1"/>
    </source>
</evidence>
<reference evidence="2 3" key="1">
    <citation type="submission" date="2020-02" db="EMBL/GenBank/DDBJ databases">
        <title>Characterization of phylogenetic diversity of novel bifidobacterial species isolated in Czech ZOOs.</title>
        <authorList>
            <person name="Lugli G.A."/>
            <person name="Vera N.B."/>
            <person name="Ventura M."/>
        </authorList>
    </citation>
    <scope>NUCLEOTIDE SEQUENCE [LARGE SCALE GENOMIC DNA]</scope>
    <source>
        <strain evidence="2 3">DSM 109958</strain>
    </source>
</reference>
<keyword evidence="3" id="KW-1185">Reference proteome</keyword>
<dbReference type="InterPro" id="IPR002881">
    <property type="entry name" value="DUF58"/>
</dbReference>
<feature type="domain" description="DUF58" evidence="1">
    <location>
        <begin position="240"/>
        <end position="345"/>
    </location>
</feature>
<organism evidence="2 3">
    <name type="scientific">Bifidobacterium moraviense</name>
    <dbReference type="NCBI Taxonomy" id="2675323"/>
    <lineage>
        <taxon>Bacteria</taxon>
        <taxon>Bacillati</taxon>
        <taxon>Actinomycetota</taxon>
        <taxon>Actinomycetes</taxon>
        <taxon>Bifidobacteriales</taxon>
        <taxon>Bifidobacteriaceae</taxon>
        <taxon>Bifidobacterium</taxon>
    </lineage>
</organism>
<dbReference type="Proteomes" id="UP000588277">
    <property type="component" value="Unassembled WGS sequence"/>
</dbReference>
<gene>
    <name evidence="2" type="ORF">G1C96_1099</name>
</gene>
<name>A0A7Y0HZS5_9BIFI</name>
<comment type="caution">
    <text evidence="2">The sequence shown here is derived from an EMBL/GenBank/DDBJ whole genome shotgun (WGS) entry which is preliminary data.</text>
</comment>